<sequence length="61" mass="6837">MLHFYCSTRLNHMGKPGIKQELASGSKSVLRSSFASCSLGARACQWQWLKEPRLLDSTLLP</sequence>
<evidence type="ECO:0000313" key="3">
    <source>
        <dbReference type="Proteomes" id="UP000012960"/>
    </source>
</evidence>
<reference evidence="2" key="2">
    <citation type="submission" date="2021-05" db="UniProtKB">
        <authorList>
            <consortium name="EnsemblPlants"/>
        </authorList>
    </citation>
    <scope>IDENTIFICATION</scope>
    <source>
        <strain evidence="2">subsp. malaccensis</strain>
    </source>
</reference>
<proteinExistence type="predicted"/>
<protein>
    <submittedName>
        <fullName evidence="1">(wild Malaysian banana) hypothetical protein</fullName>
    </submittedName>
</protein>
<dbReference type="EMBL" id="HG996469">
    <property type="protein sequence ID" value="CAG1841525.1"/>
    <property type="molecule type" value="Genomic_DNA"/>
</dbReference>
<evidence type="ECO:0000313" key="2">
    <source>
        <dbReference type="EnsemblPlants" id="Ma04_p07950.1"/>
    </source>
</evidence>
<reference evidence="1" key="1">
    <citation type="submission" date="2021-03" db="EMBL/GenBank/DDBJ databases">
        <authorList>
            <consortium name="Genoscope - CEA"/>
            <person name="William W."/>
        </authorList>
    </citation>
    <scope>NUCLEOTIDE SEQUENCE</scope>
    <source>
        <strain evidence="1">Doubled-haploid Pahang</strain>
    </source>
</reference>
<dbReference type="Gramene" id="Ma04_t07950.1">
    <property type="protein sequence ID" value="Ma04_p07950.1"/>
    <property type="gene ID" value="Ma04_g07950"/>
</dbReference>
<dbReference type="EnsemblPlants" id="Ma04_t07950.1">
    <property type="protein sequence ID" value="Ma04_p07950.1"/>
    <property type="gene ID" value="Ma04_g07950"/>
</dbReference>
<keyword evidence="3" id="KW-1185">Reference proteome</keyword>
<organism evidence="2 3">
    <name type="scientific">Musa acuminata subsp. malaccensis</name>
    <name type="common">Wild banana</name>
    <name type="synonym">Musa malaccensis</name>
    <dbReference type="NCBI Taxonomy" id="214687"/>
    <lineage>
        <taxon>Eukaryota</taxon>
        <taxon>Viridiplantae</taxon>
        <taxon>Streptophyta</taxon>
        <taxon>Embryophyta</taxon>
        <taxon>Tracheophyta</taxon>
        <taxon>Spermatophyta</taxon>
        <taxon>Magnoliopsida</taxon>
        <taxon>Liliopsida</taxon>
        <taxon>Zingiberales</taxon>
        <taxon>Musaceae</taxon>
        <taxon>Musa</taxon>
    </lineage>
</organism>
<dbReference type="AlphaFoldDB" id="A0A804IM96"/>
<accession>A0A804IM96</accession>
<gene>
    <name evidence="1" type="ORF">GSMUA_113200.1</name>
</gene>
<dbReference type="InParanoid" id="A0A804IM96"/>
<name>A0A804IM96_MUSAM</name>
<dbReference type="Proteomes" id="UP000012960">
    <property type="component" value="Unplaced"/>
</dbReference>
<evidence type="ECO:0000313" key="1">
    <source>
        <dbReference type="EMBL" id="CAG1841525.1"/>
    </source>
</evidence>